<dbReference type="KEGG" id="mvz:myaer102_02300"/>
<sequence length="157" mass="17324">MSSINSLEHHDISNNYEKWGGEKKSLCNSLLQVFSLVATTAIGYTAIATSATAEISEQDHLIIAQFAPRGREFVCQFNGSGTTIAPNISGSFIHDIYCYIPAQGRQCVAVYDGIFGSVTGSDWKPCDNNNMKIVTDPNTGKKYYELNSVHKRFIFSK</sequence>
<dbReference type="AlphaFoldDB" id="A0A3G9JT55"/>
<name>A0A3G9JT55_MICVR</name>
<accession>A0A3G9JT55</accession>
<proteinExistence type="predicted"/>
<dbReference type="Proteomes" id="UP000278152">
    <property type="component" value="Chromosome"/>
</dbReference>
<protein>
    <submittedName>
        <fullName evidence="1">Uncharacterized protein</fullName>
    </submittedName>
</protein>
<dbReference type="EMBL" id="AP019314">
    <property type="protein sequence ID" value="BBH37769.1"/>
    <property type="molecule type" value="Genomic_DNA"/>
</dbReference>
<reference evidence="1 2" key="1">
    <citation type="submission" date="2018-11" db="EMBL/GenBank/DDBJ databases">
        <title>Complete genome sequence of Microcystis aeruginosa NIES-102.</title>
        <authorList>
            <person name="Yamaguchi H."/>
            <person name="Suzuki S."/>
            <person name="Kawachi M."/>
        </authorList>
    </citation>
    <scope>NUCLEOTIDE SEQUENCE [LARGE SCALE GENOMIC DNA]</scope>
    <source>
        <strain evidence="1 2">NIES-102</strain>
    </source>
</reference>
<organism evidence="1 2">
    <name type="scientific">Microcystis viridis NIES-102</name>
    <dbReference type="NCBI Taxonomy" id="213615"/>
    <lineage>
        <taxon>Bacteria</taxon>
        <taxon>Bacillati</taxon>
        <taxon>Cyanobacteriota</taxon>
        <taxon>Cyanophyceae</taxon>
        <taxon>Oscillatoriophycideae</taxon>
        <taxon>Chroococcales</taxon>
        <taxon>Microcystaceae</taxon>
        <taxon>Microcystis</taxon>
    </lineage>
</organism>
<evidence type="ECO:0000313" key="2">
    <source>
        <dbReference type="Proteomes" id="UP000278152"/>
    </source>
</evidence>
<dbReference type="RefSeq" id="WP_125730218.1">
    <property type="nucleotide sequence ID" value="NZ_AP019314.1"/>
</dbReference>
<gene>
    <name evidence="1" type="ORF">myaer102_02300</name>
</gene>
<evidence type="ECO:0000313" key="1">
    <source>
        <dbReference type="EMBL" id="BBH37769.1"/>
    </source>
</evidence>